<keyword evidence="2" id="KW-1185">Reference proteome</keyword>
<sequence length="139" mass="15484">MWNTAAHVLRRRSETDWIGKGSSLDGLEPYRVHSKKKRAPRVGSTGHMCMLTTADHCWQAVEHKVAYGMGSIAPVVSFMCTAFEGRNSQSMWAKVIGKLPLNTDVLADILATPDVRWTCQLSLICGIVLGRWSIFTAHR</sequence>
<dbReference type="Proteomes" id="UP000756921">
    <property type="component" value="Unassembled WGS sequence"/>
</dbReference>
<comment type="caution">
    <text evidence="1">The sequence shown here is derived from an EMBL/GenBank/DDBJ whole genome shotgun (WGS) entry which is preliminary data.</text>
</comment>
<evidence type="ECO:0000313" key="1">
    <source>
        <dbReference type="EMBL" id="KAF9741088.1"/>
    </source>
</evidence>
<organism evidence="1 2">
    <name type="scientific">Paraphaeosphaeria minitans</name>
    <dbReference type="NCBI Taxonomy" id="565426"/>
    <lineage>
        <taxon>Eukaryota</taxon>
        <taxon>Fungi</taxon>
        <taxon>Dikarya</taxon>
        <taxon>Ascomycota</taxon>
        <taxon>Pezizomycotina</taxon>
        <taxon>Dothideomycetes</taxon>
        <taxon>Pleosporomycetidae</taxon>
        <taxon>Pleosporales</taxon>
        <taxon>Massarineae</taxon>
        <taxon>Didymosphaeriaceae</taxon>
        <taxon>Paraphaeosphaeria</taxon>
    </lineage>
</organism>
<dbReference type="AlphaFoldDB" id="A0A9P6GTQ7"/>
<proteinExistence type="predicted"/>
<accession>A0A9P6GTQ7</accession>
<gene>
    <name evidence="1" type="ORF">PMIN01_00627</name>
</gene>
<name>A0A9P6GTQ7_9PLEO</name>
<protein>
    <submittedName>
        <fullName evidence="1">Uncharacterized protein</fullName>
    </submittedName>
</protein>
<dbReference type="EMBL" id="WJXW01000001">
    <property type="protein sequence ID" value="KAF9741088.1"/>
    <property type="molecule type" value="Genomic_DNA"/>
</dbReference>
<evidence type="ECO:0000313" key="2">
    <source>
        <dbReference type="Proteomes" id="UP000756921"/>
    </source>
</evidence>
<reference evidence="1" key="1">
    <citation type="journal article" date="2020" name="Mol. Plant Microbe Interact.">
        <title>Genome Sequence of the Biocontrol Agent Coniothyrium minitans strain Conio (IMI 134523).</title>
        <authorList>
            <person name="Patel D."/>
            <person name="Shittu T.A."/>
            <person name="Baroncelli R."/>
            <person name="Muthumeenakshi S."/>
            <person name="Osborne T.H."/>
            <person name="Janganan T.K."/>
            <person name="Sreenivasaprasad S."/>
        </authorList>
    </citation>
    <scope>NUCLEOTIDE SEQUENCE</scope>
    <source>
        <strain evidence="1">Conio</strain>
    </source>
</reference>